<dbReference type="InterPro" id="IPR023801">
    <property type="entry name" value="His_deacetylse_dom"/>
</dbReference>
<feature type="domain" description="Histone deacetylase" evidence="12">
    <location>
        <begin position="156"/>
        <end position="466"/>
    </location>
</feature>
<reference evidence="14" key="1">
    <citation type="submission" date="2021-03" db="EMBL/GenBank/DDBJ databases">
        <authorList>
            <person name="Tagirdzhanova G."/>
        </authorList>
    </citation>
    <scope>NUCLEOTIDE SEQUENCE</scope>
</reference>
<comment type="subcellular location">
    <subcellularLocation>
        <location evidence="1">Nucleus</location>
    </subcellularLocation>
</comment>
<dbReference type="GO" id="GO:0040029">
    <property type="term" value="P:epigenetic regulation of gene expression"/>
    <property type="evidence" value="ECO:0007669"/>
    <property type="project" value="TreeGrafter"/>
</dbReference>
<dbReference type="SUPFAM" id="SSF52768">
    <property type="entry name" value="Arginase/deacetylase"/>
    <property type="match status" value="1"/>
</dbReference>
<dbReference type="Pfam" id="PF00850">
    <property type="entry name" value="Hist_deacetyl"/>
    <property type="match status" value="1"/>
</dbReference>
<keyword evidence="8" id="KW-0804">Transcription</keyword>
<evidence type="ECO:0000256" key="5">
    <source>
        <dbReference type="ARBA" id="ARBA00022801"/>
    </source>
</evidence>
<dbReference type="FunFam" id="3.40.800.20:FF:000005">
    <property type="entry name" value="histone deacetylase 6"/>
    <property type="match status" value="1"/>
</dbReference>
<protein>
    <recommendedName>
        <fullName evidence="3">histone deacetylase</fullName>
        <ecNumber evidence="3">3.5.1.98</ecNumber>
    </recommendedName>
</protein>
<dbReference type="EMBL" id="CAJPDS010000045">
    <property type="protein sequence ID" value="CAF9927566.1"/>
    <property type="molecule type" value="Genomic_DNA"/>
</dbReference>
<feature type="region of interest" description="Disordered" evidence="11">
    <location>
        <begin position="97"/>
        <end position="119"/>
    </location>
</feature>
<keyword evidence="15" id="KW-1185">Reference proteome</keyword>
<evidence type="ECO:0000256" key="6">
    <source>
        <dbReference type="ARBA" id="ARBA00022853"/>
    </source>
</evidence>
<feature type="compositionally biased region" description="Basic and acidic residues" evidence="11">
    <location>
        <begin position="110"/>
        <end position="119"/>
    </location>
</feature>
<evidence type="ECO:0000256" key="10">
    <source>
        <dbReference type="ARBA" id="ARBA00048287"/>
    </source>
</evidence>
<keyword evidence="5" id="KW-0378">Hydrolase</keyword>
<dbReference type="GO" id="GO:0000118">
    <property type="term" value="C:histone deacetylase complex"/>
    <property type="evidence" value="ECO:0007669"/>
    <property type="project" value="TreeGrafter"/>
</dbReference>
<dbReference type="InterPro" id="IPR000286">
    <property type="entry name" value="HDACs"/>
</dbReference>
<evidence type="ECO:0000256" key="11">
    <source>
        <dbReference type="SAM" id="MobiDB-lite"/>
    </source>
</evidence>
<evidence type="ECO:0000256" key="9">
    <source>
        <dbReference type="ARBA" id="ARBA00023242"/>
    </source>
</evidence>
<organism evidence="14 15">
    <name type="scientific">Heterodermia speciosa</name>
    <dbReference type="NCBI Taxonomy" id="116794"/>
    <lineage>
        <taxon>Eukaryota</taxon>
        <taxon>Fungi</taxon>
        <taxon>Dikarya</taxon>
        <taxon>Ascomycota</taxon>
        <taxon>Pezizomycotina</taxon>
        <taxon>Lecanoromycetes</taxon>
        <taxon>OSLEUM clade</taxon>
        <taxon>Lecanoromycetidae</taxon>
        <taxon>Caliciales</taxon>
        <taxon>Physciaceae</taxon>
        <taxon>Heterodermia</taxon>
    </lineage>
</organism>
<keyword evidence="6" id="KW-0156">Chromatin regulator</keyword>
<dbReference type="Pfam" id="PF09757">
    <property type="entry name" value="Arb2-like"/>
    <property type="match status" value="1"/>
</dbReference>
<dbReference type="InterPro" id="IPR037138">
    <property type="entry name" value="His_deacetylse_dom_sf"/>
</dbReference>
<evidence type="ECO:0000313" key="15">
    <source>
        <dbReference type="Proteomes" id="UP000664521"/>
    </source>
</evidence>
<comment type="catalytic activity">
    <reaction evidence="10">
        <text>N(6)-acetyl-L-lysyl-[histone] + H2O = L-lysyl-[histone] + acetate</text>
        <dbReference type="Rhea" id="RHEA:58196"/>
        <dbReference type="Rhea" id="RHEA-COMP:9845"/>
        <dbReference type="Rhea" id="RHEA-COMP:11338"/>
        <dbReference type="ChEBI" id="CHEBI:15377"/>
        <dbReference type="ChEBI" id="CHEBI:29969"/>
        <dbReference type="ChEBI" id="CHEBI:30089"/>
        <dbReference type="ChEBI" id="CHEBI:61930"/>
        <dbReference type="EC" id="3.5.1.98"/>
    </reaction>
</comment>
<dbReference type="InterPro" id="IPR019154">
    <property type="entry name" value="Arb2-like_domain"/>
</dbReference>
<gene>
    <name evidence="14" type="primary">HDA1</name>
    <name evidence="14" type="ORF">HETSPECPRED_006612</name>
</gene>
<evidence type="ECO:0000256" key="8">
    <source>
        <dbReference type="ARBA" id="ARBA00023163"/>
    </source>
</evidence>
<evidence type="ECO:0000256" key="7">
    <source>
        <dbReference type="ARBA" id="ARBA00023015"/>
    </source>
</evidence>
<accession>A0A8H3FKC4</accession>
<evidence type="ECO:0000259" key="12">
    <source>
        <dbReference type="Pfam" id="PF00850"/>
    </source>
</evidence>
<dbReference type="OrthoDB" id="424012at2759"/>
<dbReference type="GO" id="GO:0141221">
    <property type="term" value="F:histone deacetylase activity, hydrolytic mechanism"/>
    <property type="evidence" value="ECO:0007669"/>
    <property type="project" value="UniProtKB-EC"/>
</dbReference>
<dbReference type="Gene3D" id="3.40.800.20">
    <property type="entry name" value="Histone deacetylase domain"/>
    <property type="match status" value="1"/>
</dbReference>
<dbReference type="PRINTS" id="PR01270">
    <property type="entry name" value="HDASUPER"/>
</dbReference>
<name>A0A8H3FKC4_9LECA</name>
<evidence type="ECO:0000256" key="3">
    <source>
        <dbReference type="ARBA" id="ARBA00012111"/>
    </source>
</evidence>
<evidence type="ECO:0000313" key="14">
    <source>
        <dbReference type="EMBL" id="CAF9927566.1"/>
    </source>
</evidence>
<evidence type="ECO:0000259" key="13">
    <source>
        <dbReference type="Pfam" id="PF09757"/>
    </source>
</evidence>
<dbReference type="EC" id="3.5.1.98" evidence="3"/>
<dbReference type="PANTHER" id="PTHR10625:SF5">
    <property type="entry name" value="HISTONE DEACETYLASE"/>
    <property type="match status" value="1"/>
</dbReference>
<keyword evidence="7" id="KW-0805">Transcription regulation</keyword>
<dbReference type="PANTHER" id="PTHR10625">
    <property type="entry name" value="HISTONE DEACETYLASE HDAC1-RELATED"/>
    <property type="match status" value="1"/>
</dbReference>
<feature type="region of interest" description="Disordered" evidence="11">
    <location>
        <begin position="812"/>
        <end position="831"/>
    </location>
</feature>
<keyword evidence="9" id="KW-0539">Nucleus</keyword>
<dbReference type="InterPro" id="IPR023696">
    <property type="entry name" value="Ureohydrolase_dom_sf"/>
</dbReference>
<dbReference type="Proteomes" id="UP000664521">
    <property type="component" value="Unassembled WGS sequence"/>
</dbReference>
<keyword evidence="4" id="KW-0678">Repressor</keyword>
<comment type="caution">
    <text evidence="14">The sequence shown here is derived from an EMBL/GenBank/DDBJ whole genome shotgun (WGS) entry which is preliminary data.</text>
</comment>
<feature type="domain" description="Arb2-like" evidence="13">
    <location>
        <begin position="518"/>
        <end position="772"/>
    </location>
</feature>
<sequence length="831" mass="93239">MDTISRDDATVDAIKPSIEEPLVQNRPLPGSYANGSSFPAFQGNSRVMNGFNELDARAHISFPVSREESVTSVSRPDLDRSEDTGGLITQVSKLLSMESPAGTPPPQGALDHEPSDTEAPLKHQLQVATLPTGICYDVRMRFHCEFMNVNSKEDHHPEEPRRIFAIYRELCEAGLVDDPMSTKPLVPQPLMRIQARDARPEEIGTVHDARHYEFVKSLATKDLTELKVLEAEYDSVYFNQLTFSSALLSAGGAIETCKAVVSRQLKNGIAVIRPPGHHAEFNRPSGFCFFDNVAIAAKVCQIDWPDTCRKILILDWDVHHGNGIQQAFEGDPNVLYISIHVHQDGNFYPMGPYGNHLHCGVGRGLGKNINIPWPSQGMGDADYLYAFQKVVMPVALEFNPDLVIIAAGFDAAQGDHLGGCHVSAAGFGHMTHMLMSLAEGRVVACLEGGYNLQSISKSALAVTRVLMGEPPDRLSETKPTRGGLETVRMVKHYQSKYWTSLGSKRLDQDEVPQDGGERMHDVIRYYQAARMLEENKMYELHIFREDMSESFNRQILATSNYMQKVPLVVFLHDPPEIIGGADHSTKKLEMHNTWLADGLKHYVDWAARQGYAVIDINVPKFLTGLDVDDTINTEERPNRLEAVDRLMIYLWENYIDIYPTRELFFVGVGTAYHGLLHLLETRPQVVKRATAIVNFVAQTKLEPVSEHTTYWLAKWYRTHSMVFVGCNHPIYTEPDRKTPKRVGNLVKSSSASLHGMLMAHKEEVQKYIKGLVKSAEAERPTDEDPPPGLNEIDMMVEPADYMGPAKRYHMEAEREASEARRHLHSMGLARY</sequence>
<proteinExistence type="inferred from homology"/>
<dbReference type="AlphaFoldDB" id="A0A8H3FKC4"/>
<evidence type="ECO:0000256" key="4">
    <source>
        <dbReference type="ARBA" id="ARBA00022491"/>
    </source>
</evidence>
<evidence type="ECO:0000256" key="1">
    <source>
        <dbReference type="ARBA" id="ARBA00004123"/>
    </source>
</evidence>
<evidence type="ECO:0000256" key="2">
    <source>
        <dbReference type="ARBA" id="ARBA00007738"/>
    </source>
</evidence>
<comment type="similarity">
    <text evidence="2">Belongs to the histone deacetylase family. HD type 2 subfamily.</text>
</comment>
<feature type="region of interest" description="Disordered" evidence="11">
    <location>
        <begin position="65"/>
        <end position="84"/>
    </location>
</feature>